<dbReference type="VEuPathDB" id="FungiDB:VP01_82g2"/>
<accession>A0A0L6UBU4</accession>
<organism evidence="1 2">
    <name type="scientific">Puccinia sorghi</name>
    <dbReference type="NCBI Taxonomy" id="27349"/>
    <lineage>
        <taxon>Eukaryota</taxon>
        <taxon>Fungi</taxon>
        <taxon>Dikarya</taxon>
        <taxon>Basidiomycota</taxon>
        <taxon>Pucciniomycotina</taxon>
        <taxon>Pucciniomycetes</taxon>
        <taxon>Pucciniales</taxon>
        <taxon>Pucciniaceae</taxon>
        <taxon>Puccinia</taxon>
    </lineage>
</organism>
<reference evidence="1 2" key="1">
    <citation type="submission" date="2015-08" db="EMBL/GenBank/DDBJ databases">
        <title>Next Generation Sequencing and Analysis of the Genome of Puccinia sorghi L Schw, the Causal Agent of Maize Common Rust.</title>
        <authorList>
            <person name="Rochi L."/>
            <person name="Burguener G."/>
            <person name="Darino M."/>
            <person name="Turjanski A."/>
            <person name="Kreff E."/>
            <person name="Dieguez M.J."/>
            <person name="Sacco F."/>
        </authorList>
    </citation>
    <scope>NUCLEOTIDE SEQUENCE [LARGE SCALE GENOMIC DNA]</scope>
    <source>
        <strain evidence="1 2">RO10H11247</strain>
    </source>
</reference>
<name>A0A0L6UBU4_9BASI</name>
<evidence type="ECO:0000313" key="2">
    <source>
        <dbReference type="Proteomes" id="UP000037035"/>
    </source>
</evidence>
<dbReference type="Proteomes" id="UP000037035">
    <property type="component" value="Unassembled WGS sequence"/>
</dbReference>
<protein>
    <submittedName>
        <fullName evidence="1">Uncharacterized protein</fullName>
    </submittedName>
</protein>
<evidence type="ECO:0000313" key="1">
    <source>
        <dbReference type="EMBL" id="KNZ45280.1"/>
    </source>
</evidence>
<sequence>MHHKAPGSAEIKPFELITKDLEVPPKSASETSLKMYKPRLLILWLIHSHLSPSTFSHQILLSTLYQIVHQLSPQLLLVFLQLFGCSCATAPVFTTCSHHCRTPPTTQSQQLHQGCFHGTCMCCLLKITQQPNIYPQHVILNHSKAHHSLNQMYRCIERLNFTKQEISGLTKSPLLEISHFESDSWKAINVNTSNNTSLNHGSQSHGTHVDHLLLCQLVQLTFPSSSISIHSFSKLSSEPFFSLTHLVIRSYITHCKKNLINCMQLTCSILQPSFHPNSTCFEQVFFAVTFELNHLHFGGLWVGQIKVGCKTPKPEIIFLSNCYETPESMPSNMPYANLNHVILHYLDCKNSIRQISILFTSFRVSLVKYIYLNQYGSKPLNISFSLSRDEMNHTSIQLLIVNIKESPNGLFWMMWTGLAYSEGKRAPSSFKVSLRLQILYLSPRNRKWFLLDCFWFYIYYYSSYSMSTVRLTQYCTNTQGILQHLNHLLNFAPRAWLAGFLKSSSQLCHGIASFFPTLVYSFPFFSPAFEDAKCCLCLLGIRIHPTTCLQGRIDLLVESDSINPLIDLQDLYLSKGHGLYPPHFVVYNEVTPKHAVLGGPKPGLSTLKNDEIYLDYWMRTDYCKPAIEMLALLFLTVCMIRNKIVGIQKSKKVNITVPQTIPNILKFRRMTGLR</sequence>
<keyword evidence="2" id="KW-1185">Reference proteome</keyword>
<dbReference type="AlphaFoldDB" id="A0A0L6UBU4"/>
<comment type="caution">
    <text evidence="1">The sequence shown here is derived from an EMBL/GenBank/DDBJ whole genome shotgun (WGS) entry which is preliminary data.</text>
</comment>
<gene>
    <name evidence="1" type="ORF">VP01_82g2</name>
</gene>
<dbReference type="EMBL" id="LAVV01013827">
    <property type="protein sequence ID" value="KNZ45280.1"/>
    <property type="molecule type" value="Genomic_DNA"/>
</dbReference>
<proteinExistence type="predicted"/>